<gene>
    <name evidence="2" type="ORF">CPELA_10005</name>
</gene>
<keyword evidence="3" id="KW-1185">Reference proteome</keyword>
<dbReference type="EMBL" id="CP035299">
    <property type="protein sequence ID" value="QAU53252.1"/>
    <property type="molecule type" value="Genomic_DNA"/>
</dbReference>
<dbReference type="Proteomes" id="UP000288929">
    <property type="component" value="Chromosome"/>
</dbReference>
<feature type="region of interest" description="Disordered" evidence="1">
    <location>
        <begin position="1"/>
        <end position="26"/>
    </location>
</feature>
<dbReference type="AlphaFoldDB" id="A0A410WBC7"/>
<sequence>MADHAHNKRAEFARAGRPSRPIGVITRGTTNQNRLRRCDRWMANNPEIQRLLKHANDPLAIDLGYGASATTTVEWAQWLRRIRPDIDVLGLEIAPERIQPAQQGVRFGLGGFELAGHRPHLVRAFNVLRQYDVNQVHDAWHTVCSRLAPGGLFIEGTCDELGRRSTWITLDAHGPRTLTLAWDPLHTDYPSELAERLPKALIHRNVPGEKIHTLLQRLDRAWDHTVALAPFGPRQRWRETQRLVATELGIAAQRHRRSDNLFEVPWSLVAAEQDDSKP</sequence>
<feature type="compositionally biased region" description="Basic and acidic residues" evidence="1">
    <location>
        <begin position="1"/>
        <end position="14"/>
    </location>
</feature>
<reference evidence="2 3" key="1">
    <citation type="submission" date="2019-01" db="EMBL/GenBank/DDBJ databases">
        <authorList>
            <person name="Ruckert C."/>
            <person name="Busche T."/>
            <person name="Kalinowski J."/>
        </authorList>
    </citation>
    <scope>NUCLEOTIDE SEQUENCE [LARGE SCALE GENOMIC DNA]</scope>
    <source>
        <strain evidence="2 3">136/3</strain>
    </source>
</reference>
<dbReference type="InterPro" id="IPR029063">
    <property type="entry name" value="SAM-dependent_MTases_sf"/>
</dbReference>
<accession>A0A410WBC7</accession>
<dbReference type="OrthoDB" id="5498854at2"/>
<evidence type="ECO:0000313" key="3">
    <source>
        <dbReference type="Proteomes" id="UP000288929"/>
    </source>
</evidence>
<evidence type="ECO:0000313" key="2">
    <source>
        <dbReference type="EMBL" id="QAU53252.1"/>
    </source>
</evidence>
<dbReference type="RefSeq" id="WP_128890573.1">
    <property type="nucleotide sequence ID" value="NZ_BMCX01000002.1"/>
</dbReference>
<name>A0A410WBC7_9CORY</name>
<dbReference type="KEGG" id="cpeg:CPELA_10005"/>
<proteinExistence type="predicted"/>
<organism evidence="2 3">
    <name type="scientific">Corynebacterium pelargi</name>
    <dbReference type="NCBI Taxonomy" id="1471400"/>
    <lineage>
        <taxon>Bacteria</taxon>
        <taxon>Bacillati</taxon>
        <taxon>Actinomycetota</taxon>
        <taxon>Actinomycetes</taxon>
        <taxon>Mycobacteriales</taxon>
        <taxon>Corynebacteriaceae</taxon>
        <taxon>Corynebacterium</taxon>
    </lineage>
</organism>
<evidence type="ECO:0000256" key="1">
    <source>
        <dbReference type="SAM" id="MobiDB-lite"/>
    </source>
</evidence>
<dbReference type="SUPFAM" id="SSF53335">
    <property type="entry name" value="S-adenosyl-L-methionine-dependent methyltransferases"/>
    <property type="match status" value="1"/>
</dbReference>
<protein>
    <submittedName>
        <fullName evidence="2">Uncharacterized protein</fullName>
    </submittedName>
</protein>